<evidence type="ECO:0000313" key="1">
    <source>
        <dbReference type="EMBL" id="CAD9343125.1"/>
    </source>
</evidence>
<dbReference type="Pfam" id="PF12239">
    <property type="entry name" value="DUF3605"/>
    <property type="match status" value="1"/>
</dbReference>
<dbReference type="EMBL" id="HBGN01027381">
    <property type="protein sequence ID" value="CAD9343125.1"/>
    <property type="molecule type" value="Transcribed_RNA"/>
</dbReference>
<reference evidence="1" key="1">
    <citation type="submission" date="2021-01" db="EMBL/GenBank/DDBJ databases">
        <authorList>
            <person name="Corre E."/>
            <person name="Pelletier E."/>
            <person name="Niang G."/>
            <person name="Scheremetjew M."/>
            <person name="Finn R."/>
            <person name="Kale V."/>
            <person name="Holt S."/>
            <person name="Cochrane G."/>
            <person name="Meng A."/>
            <person name="Brown T."/>
            <person name="Cohen L."/>
        </authorList>
    </citation>
    <scope>NUCLEOTIDE SEQUENCE</scope>
    <source>
        <strain evidence="1">Pop2</strain>
    </source>
</reference>
<proteinExistence type="predicted"/>
<protein>
    <submittedName>
        <fullName evidence="1">Uncharacterized protein</fullName>
    </submittedName>
</protein>
<dbReference type="GO" id="GO:0006044">
    <property type="term" value="P:N-acetylglucosamine metabolic process"/>
    <property type="evidence" value="ECO:0007669"/>
    <property type="project" value="TreeGrafter"/>
</dbReference>
<name>A0A7S1ZMD1_9STRA</name>
<organism evidence="1">
    <name type="scientific">Ditylum brightwellii</name>
    <dbReference type="NCBI Taxonomy" id="49249"/>
    <lineage>
        <taxon>Eukaryota</taxon>
        <taxon>Sar</taxon>
        <taxon>Stramenopiles</taxon>
        <taxon>Ochrophyta</taxon>
        <taxon>Bacillariophyta</taxon>
        <taxon>Mediophyceae</taxon>
        <taxon>Lithodesmiophycidae</taxon>
        <taxon>Lithodesmiales</taxon>
        <taxon>Lithodesmiaceae</taxon>
        <taxon>Ditylum</taxon>
    </lineage>
</organism>
<sequence>MTNSTQEILLNAKVAKTMSNHSLQTTTVASGVVGTPAAMKYRETPYTWDGVVDIIERKQDLSLLVRSAEQHRVYMAYSDALRREWKTMYDYILHSKFGFQKRIVSSTSKEGGAVSADAFDTEKIITWEAFPSLEEVVSSQTSLCRNDFPYNFEDNIEHWCLWKLCGSVTPDEIDDAKQKLKNMGNVSKTLHWVNPPHLQSLPGINHAHILCLRKGVEDDCSKDDSL</sequence>
<dbReference type="InterPro" id="IPR022036">
    <property type="entry name" value="DUF3605"/>
</dbReference>
<gene>
    <name evidence="1" type="ORF">DBRI1063_LOCUS17671</name>
</gene>
<dbReference type="PANTHER" id="PTHR35020:SF2">
    <property type="entry name" value="N-ACETYLGLUCOSAMINE-INDUCED PROTEIN 1"/>
    <property type="match status" value="1"/>
</dbReference>
<accession>A0A7S1ZMD1</accession>
<dbReference type="PANTHER" id="PTHR35020">
    <property type="entry name" value="N-ACETYLGLUCOSAMINE-INDUCED PROTEIN 1"/>
    <property type="match status" value="1"/>
</dbReference>
<dbReference type="AlphaFoldDB" id="A0A7S1ZMD1"/>
<dbReference type="GO" id="GO:0005737">
    <property type="term" value="C:cytoplasm"/>
    <property type="evidence" value="ECO:0007669"/>
    <property type="project" value="TreeGrafter"/>
</dbReference>